<sequence length="175" mass="19142">MIIGVVSDTHDNLPNLRKILEEFNEVGIKIIIHLGDFISPFTVKLMREELKNAKVIGLLGNNDGDILQLTKLFAEAGWELYSGVKTIDLSGRRITLLHGYGSVSETESLVRNLARSLDVDVVMFGHTHRPLVEKTSGRLILNPGEACGYLTNKATFAIVDLSTLEVSLQEVGGVG</sequence>
<comment type="caution">
    <text evidence="6">The sequence shown here is derived from an EMBL/GenBank/DDBJ whole genome shotgun (WGS) entry which is preliminary data.</text>
</comment>
<dbReference type="Gene3D" id="3.60.21.10">
    <property type="match status" value="1"/>
</dbReference>
<dbReference type="NCBIfam" id="TIGR00040">
    <property type="entry name" value="yfcE"/>
    <property type="match status" value="1"/>
</dbReference>
<dbReference type="GO" id="GO:0046872">
    <property type="term" value="F:metal ion binding"/>
    <property type="evidence" value="ECO:0007669"/>
    <property type="project" value="UniProtKB-KW"/>
</dbReference>
<dbReference type="SUPFAM" id="SSF56300">
    <property type="entry name" value="Metallo-dependent phosphatases"/>
    <property type="match status" value="1"/>
</dbReference>
<accession>A0A7J3Y0Q1</accession>
<dbReference type="Pfam" id="PF12850">
    <property type="entry name" value="Metallophos_2"/>
    <property type="match status" value="1"/>
</dbReference>
<proteinExistence type="inferred from homology"/>
<dbReference type="InterPro" id="IPR041802">
    <property type="entry name" value="MPP_YfcE"/>
</dbReference>
<reference evidence="6" key="1">
    <citation type="journal article" date="2020" name="mSystems">
        <title>Genome- and Community-Level Interaction Insights into Carbon Utilization and Element Cycling Functions of Hydrothermarchaeota in Hydrothermal Sediment.</title>
        <authorList>
            <person name="Zhou Z."/>
            <person name="Liu Y."/>
            <person name="Xu W."/>
            <person name="Pan J."/>
            <person name="Luo Z.H."/>
            <person name="Li M."/>
        </authorList>
    </citation>
    <scope>NUCLEOTIDE SEQUENCE [LARGE SCALE GENOMIC DNA]</scope>
    <source>
        <strain evidence="6">SpSt-110</strain>
    </source>
</reference>
<dbReference type="InterPro" id="IPR000979">
    <property type="entry name" value="Phosphodiesterase_MJ0936/Vps29"/>
</dbReference>
<dbReference type="InterPro" id="IPR020935">
    <property type="entry name" value="PdiEstase_YfcE_CS"/>
</dbReference>
<dbReference type="InterPro" id="IPR024654">
    <property type="entry name" value="Calcineurin-like_PHP_lpxH"/>
</dbReference>
<keyword evidence="3" id="KW-0378">Hydrolase</keyword>
<keyword evidence="2 4" id="KW-0479">Metal-binding</keyword>
<evidence type="ECO:0000256" key="1">
    <source>
        <dbReference type="ARBA" id="ARBA00008950"/>
    </source>
</evidence>
<evidence type="ECO:0000313" key="6">
    <source>
        <dbReference type="EMBL" id="HHP68522.1"/>
    </source>
</evidence>
<dbReference type="EMBL" id="DRYK01000089">
    <property type="protein sequence ID" value="HHP68522.1"/>
    <property type="molecule type" value="Genomic_DNA"/>
</dbReference>
<dbReference type="GO" id="GO:0016787">
    <property type="term" value="F:hydrolase activity"/>
    <property type="evidence" value="ECO:0007669"/>
    <property type="project" value="UniProtKB-UniRule"/>
</dbReference>
<name>A0A7J3Y0Q1_9CREN</name>
<dbReference type="EC" id="3.1.4.-" evidence="4"/>
<dbReference type="AlphaFoldDB" id="A0A7J3Y0Q1"/>
<evidence type="ECO:0000256" key="2">
    <source>
        <dbReference type="ARBA" id="ARBA00022723"/>
    </source>
</evidence>
<feature type="domain" description="Calcineurin-like phosphoesterase" evidence="5">
    <location>
        <begin position="1"/>
        <end position="163"/>
    </location>
</feature>
<dbReference type="InterPro" id="IPR053193">
    <property type="entry name" value="MetalloPDE_YfcE-like"/>
</dbReference>
<protein>
    <recommendedName>
        <fullName evidence="4">Phosphoesterase</fullName>
        <ecNumber evidence="4">3.1.4.-</ecNumber>
    </recommendedName>
</protein>
<comment type="similarity">
    <text evidence="1 4">Belongs to the metallophosphoesterase superfamily. YfcE family.</text>
</comment>
<gene>
    <name evidence="6" type="ORF">ENM60_07075</name>
</gene>
<evidence type="ECO:0000259" key="5">
    <source>
        <dbReference type="Pfam" id="PF12850"/>
    </source>
</evidence>
<dbReference type="PROSITE" id="PS01269">
    <property type="entry name" value="UPF0025"/>
    <property type="match status" value="1"/>
</dbReference>
<dbReference type="PANTHER" id="PTHR43165:SF1">
    <property type="entry name" value="PHOSPHODIESTERASE MJ0936"/>
    <property type="match status" value="1"/>
</dbReference>
<evidence type="ECO:0000256" key="3">
    <source>
        <dbReference type="ARBA" id="ARBA00022801"/>
    </source>
</evidence>
<dbReference type="PANTHER" id="PTHR43165">
    <property type="entry name" value="METALLOPHOSPHOESTERASE"/>
    <property type="match status" value="1"/>
</dbReference>
<dbReference type="InterPro" id="IPR029052">
    <property type="entry name" value="Metallo-depent_PP-like"/>
</dbReference>
<comment type="cofactor">
    <cofactor evidence="4">
        <name>a divalent metal cation</name>
        <dbReference type="ChEBI" id="CHEBI:60240"/>
    </cofactor>
</comment>
<dbReference type="CDD" id="cd00841">
    <property type="entry name" value="MPP_YfcE"/>
    <property type="match status" value="1"/>
</dbReference>
<evidence type="ECO:0000256" key="4">
    <source>
        <dbReference type="RuleBase" id="RU362039"/>
    </source>
</evidence>
<organism evidence="6">
    <name type="scientific">Thermogladius calderae</name>
    <dbReference type="NCBI Taxonomy" id="1200300"/>
    <lineage>
        <taxon>Archaea</taxon>
        <taxon>Thermoproteota</taxon>
        <taxon>Thermoprotei</taxon>
        <taxon>Desulfurococcales</taxon>
        <taxon>Desulfurococcaceae</taxon>
        <taxon>Thermogladius</taxon>
    </lineage>
</organism>